<dbReference type="Pfam" id="PF00171">
    <property type="entry name" value="Aldedh"/>
    <property type="match status" value="1"/>
</dbReference>
<dbReference type="Gene3D" id="3.40.309.10">
    <property type="entry name" value="Aldehyde Dehydrogenase, Chain A, domain 2"/>
    <property type="match status" value="1"/>
</dbReference>
<dbReference type="RefSeq" id="WP_317139336.1">
    <property type="nucleotide sequence ID" value="NZ_CP118157.1"/>
</dbReference>
<keyword evidence="9" id="KW-1185">Reference proteome</keyword>
<dbReference type="InterPro" id="IPR016160">
    <property type="entry name" value="Ald_DH_CS_CYS"/>
</dbReference>
<feature type="domain" description="Aldehyde dehydrogenase" evidence="7">
    <location>
        <begin position="13"/>
        <end position="469"/>
    </location>
</feature>
<evidence type="ECO:0000313" key="8">
    <source>
        <dbReference type="EMBL" id="WOF22864.1"/>
    </source>
</evidence>
<dbReference type="InterPro" id="IPR016162">
    <property type="entry name" value="Ald_DH_N"/>
</dbReference>
<evidence type="ECO:0000256" key="2">
    <source>
        <dbReference type="ARBA" id="ARBA00023002"/>
    </source>
</evidence>
<dbReference type="AlphaFoldDB" id="A0AA97FHV7"/>
<dbReference type="PROSITE" id="PS00687">
    <property type="entry name" value="ALDEHYDE_DEHYDR_GLU"/>
    <property type="match status" value="1"/>
</dbReference>
<gene>
    <name evidence="8" type="ORF">N8K70_15945</name>
</gene>
<evidence type="ECO:0000313" key="9">
    <source>
        <dbReference type="Proteomes" id="UP001305498"/>
    </source>
</evidence>
<dbReference type="CDD" id="cd07138">
    <property type="entry name" value="ALDH_CddD_SSP0762"/>
    <property type="match status" value="1"/>
</dbReference>
<evidence type="ECO:0000256" key="1">
    <source>
        <dbReference type="ARBA" id="ARBA00009986"/>
    </source>
</evidence>
<dbReference type="EC" id="1.2.1.3" evidence="3"/>
<proteinExistence type="inferred from homology"/>
<dbReference type="PANTHER" id="PTHR42804">
    <property type="entry name" value="ALDEHYDE DEHYDROGENASE"/>
    <property type="match status" value="1"/>
</dbReference>
<evidence type="ECO:0000259" key="7">
    <source>
        <dbReference type="Pfam" id="PF00171"/>
    </source>
</evidence>
<sequence>MIERKAFYIGGEWTAPAAGGVTEVRDPATGELVGRTPRGTAEDVDAAVAAARAAFEPWAATPPTERIAVLDRVRDALRARNDELADLISAEMGAPRTFSRGAHVTMAVNNFDAAARAMEEILAEGEETIGSTLVVREPVGVVGAITPWNFPLHQISAKVAPALAAGCTVVLKPSEVAPLSAYALAEIFAEAGLPAGVFNLVGGAGRVVGERIVAHPDVDMVSFTGSTQAGRRIAELAATGLKKVTLELGGKSANILLDDADLAVAVPAAVKQCYANTGQACAALSRLLVPRSLLDEVERRAAEAATAWTVGQPSDPSAKLGPVASPDQQRSVLGFIDSGIAEGARLVLGGPTPPIATGAFVSPTIFSDVTGDMTIAQEEIFGPVLSILPYDTEDEAVRIANSVPYGLSGGVWSTDRDRAVALARRLRTGQVVLNGQPLNLRAPFGGYGQSGLGREYGRYGLEEYFEIKSLQGAG</sequence>
<evidence type="ECO:0000256" key="6">
    <source>
        <dbReference type="RuleBase" id="RU003345"/>
    </source>
</evidence>
<organism evidence="8 9">
    <name type="scientific">Microbacterium betulae</name>
    <dbReference type="NCBI Taxonomy" id="2981139"/>
    <lineage>
        <taxon>Bacteria</taxon>
        <taxon>Bacillati</taxon>
        <taxon>Actinomycetota</taxon>
        <taxon>Actinomycetes</taxon>
        <taxon>Micrococcales</taxon>
        <taxon>Microbacteriaceae</taxon>
        <taxon>Microbacterium</taxon>
    </lineage>
</organism>
<dbReference type="InterPro" id="IPR016161">
    <property type="entry name" value="Ald_DH/histidinol_DH"/>
</dbReference>
<dbReference type="SUPFAM" id="SSF53720">
    <property type="entry name" value="ALDH-like"/>
    <property type="match status" value="1"/>
</dbReference>
<comment type="catalytic activity">
    <reaction evidence="4">
        <text>an aldehyde + NAD(+) + H2O = a carboxylate + NADH + 2 H(+)</text>
        <dbReference type="Rhea" id="RHEA:16185"/>
        <dbReference type="ChEBI" id="CHEBI:15377"/>
        <dbReference type="ChEBI" id="CHEBI:15378"/>
        <dbReference type="ChEBI" id="CHEBI:17478"/>
        <dbReference type="ChEBI" id="CHEBI:29067"/>
        <dbReference type="ChEBI" id="CHEBI:57540"/>
        <dbReference type="ChEBI" id="CHEBI:57945"/>
        <dbReference type="EC" id="1.2.1.3"/>
    </reaction>
</comment>
<dbReference type="FunFam" id="3.40.605.10:FF:000007">
    <property type="entry name" value="NAD/NADP-dependent betaine aldehyde dehydrogenase"/>
    <property type="match status" value="1"/>
</dbReference>
<accession>A0AA97FHV7</accession>
<evidence type="ECO:0000256" key="5">
    <source>
        <dbReference type="PROSITE-ProRule" id="PRU10007"/>
    </source>
</evidence>
<dbReference type="InterPro" id="IPR015590">
    <property type="entry name" value="Aldehyde_DH_dom"/>
</dbReference>
<dbReference type="InterPro" id="IPR029510">
    <property type="entry name" value="Ald_DH_CS_GLU"/>
</dbReference>
<comment type="similarity">
    <text evidence="1 6">Belongs to the aldehyde dehydrogenase family.</text>
</comment>
<reference evidence="8 9" key="1">
    <citation type="submission" date="2023-02" db="EMBL/GenBank/DDBJ databases">
        <title>Microbacterium betulae sp. nov., isolated from birch wood.</title>
        <authorList>
            <person name="Pasciak M."/>
            <person name="Pawlik K.J."/>
            <person name="Martynowski D."/>
            <person name="Laczmanski L."/>
            <person name="Ciekot J."/>
            <person name="Szponar B."/>
            <person name="Wojcik-Fatla A."/>
            <person name="Mackiewicz B."/>
            <person name="Farian E."/>
            <person name="Cholewa G."/>
            <person name="Cholewa A."/>
            <person name="Dutkiewicz J."/>
        </authorList>
    </citation>
    <scope>NUCLEOTIDE SEQUENCE [LARGE SCALE GENOMIC DNA]</scope>
    <source>
        <strain evidence="8 9">AB</strain>
    </source>
</reference>
<dbReference type="PANTHER" id="PTHR42804:SF1">
    <property type="entry name" value="ALDEHYDE DEHYDROGENASE-RELATED"/>
    <property type="match status" value="1"/>
</dbReference>
<name>A0AA97FHV7_9MICO</name>
<dbReference type="KEGG" id="mbet:N8K70_15945"/>
<dbReference type="EMBL" id="CP118157">
    <property type="protein sequence ID" value="WOF22864.1"/>
    <property type="molecule type" value="Genomic_DNA"/>
</dbReference>
<dbReference type="FunFam" id="3.40.309.10:FF:000012">
    <property type="entry name" value="Betaine aldehyde dehydrogenase"/>
    <property type="match status" value="1"/>
</dbReference>
<evidence type="ECO:0000256" key="3">
    <source>
        <dbReference type="ARBA" id="ARBA00024226"/>
    </source>
</evidence>
<protein>
    <recommendedName>
        <fullName evidence="3">aldehyde dehydrogenase (NAD(+))</fullName>
        <ecNumber evidence="3">1.2.1.3</ecNumber>
    </recommendedName>
</protein>
<dbReference type="InterPro" id="IPR016163">
    <property type="entry name" value="Ald_DH_C"/>
</dbReference>
<dbReference type="GO" id="GO:0004029">
    <property type="term" value="F:aldehyde dehydrogenase (NAD+) activity"/>
    <property type="evidence" value="ECO:0007669"/>
    <property type="project" value="UniProtKB-EC"/>
</dbReference>
<keyword evidence="2 6" id="KW-0560">Oxidoreductase</keyword>
<feature type="active site" evidence="5">
    <location>
        <position position="247"/>
    </location>
</feature>
<dbReference type="PROSITE" id="PS00070">
    <property type="entry name" value="ALDEHYDE_DEHYDR_CYS"/>
    <property type="match status" value="1"/>
</dbReference>
<evidence type="ECO:0000256" key="4">
    <source>
        <dbReference type="ARBA" id="ARBA00049194"/>
    </source>
</evidence>
<dbReference type="Proteomes" id="UP001305498">
    <property type="component" value="Chromosome"/>
</dbReference>
<dbReference type="Gene3D" id="3.40.605.10">
    <property type="entry name" value="Aldehyde Dehydrogenase, Chain A, domain 1"/>
    <property type="match status" value="1"/>
</dbReference>